<organism evidence="2 3">
    <name type="scientific">Apophysomyces ossiformis</name>
    <dbReference type="NCBI Taxonomy" id="679940"/>
    <lineage>
        <taxon>Eukaryota</taxon>
        <taxon>Fungi</taxon>
        <taxon>Fungi incertae sedis</taxon>
        <taxon>Mucoromycota</taxon>
        <taxon>Mucoromycotina</taxon>
        <taxon>Mucoromycetes</taxon>
        <taxon>Mucorales</taxon>
        <taxon>Mucorineae</taxon>
        <taxon>Mucoraceae</taxon>
        <taxon>Apophysomyces</taxon>
    </lineage>
</organism>
<dbReference type="AlphaFoldDB" id="A0A8H7BQB5"/>
<feature type="region of interest" description="Disordered" evidence="1">
    <location>
        <begin position="130"/>
        <end position="169"/>
    </location>
</feature>
<reference evidence="2" key="1">
    <citation type="submission" date="2020-01" db="EMBL/GenBank/DDBJ databases">
        <title>Genome Sequencing of Three Apophysomyces-Like Fungal Strains Confirms a Novel Fungal Genus in the Mucoromycota with divergent Burkholderia-like Endosymbiotic Bacteria.</title>
        <authorList>
            <person name="Stajich J.E."/>
            <person name="Macias A.M."/>
            <person name="Carter-House D."/>
            <person name="Lovett B."/>
            <person name="Kasson L.R."/>
            <person name="Berry K."/>
            <person name="Grigoriev I."/>
            <person name="Chang Y."/>
            <person name="Spatafora J."/>
            <person name="Kasson M.T."/>
        </authorList>
    </citation>
    <scope>NUCLEOTIDE SEQUENCE</scope>
    <source>
        <strain evidence="2">NRRL A-21654</strain>
    </source>
</reference>
<dbReference type="OrthoDB" id="2267950at2759"/>
<comment type="caution">
    <text evidence="2">The sequence shown here is derived from an EMBL/GenBank/DDBJ whole genome shotgun (WGS) entry which is preliminary data.</text>
</comment>
<proteinExistence type="predicted"/>
<keyword evidence="3" id="KW-1185">Reference proteome</keyword>
<evidence type="ECO:0000256" key="1">
    <source>
        <dbReference type="SAM" id="MobiDB-lite"/>
    </source>
</evidence>
<sequence length="576" mass="65343">MSRNYFGGYEELKLYMISNRNPSLDAFVQTKLDHIVEWSLPNNAMSAQDLFDLWRQRFIRMQQEWKPHAKVKSVKMAQDTWQTIASIKKERLHAKATYTHQSLRVLNSYGKVTADTLICDAITSSSSSFSVTQQDDTQAKSEQLDTNEENAPYQQAPSDHDYQEDEDDDASGGNIKELLFAMGYKKFKGMDWNQKEKALLNEVGGGNPFLDITSGLDAVVVTILNKTHQLDDIDLSLLKLCLSRIVNLLNPAHVSRMKLYHPTDFGQDQVDKLIDSFNNYDLTERSADLLDQISTHAAGNGACVGDVLAMIDDAKRPLLRNNRHSQEYRVLKILEYTIETAEDWDLTDSETTVYRRVASVMDHLFRSTGIKLADGETASNCTKDARQFNEIIYDSSSQNTMHGRKIDLLLKQKNGGEHDIELSSNEFKRHCVTPNCAVIQQCKNLRINGAILGHMEALDQNRRCGHTVAMDWVGNVGYLYMLANVNDVYIAKKICILRLPKSLADVASFKSTLLALLRYQHFIVELGKKTQCTMQARQDLETLCEIIDTTDDTVAAHPKHKIFFTPQRHGIKKAKH</sequence>
<evidence type="ECO:0000313" key="2">
    <source>
        <dbReference type="EMBL" id="KAF7724993.1"/>
    </source>
</evidence>
<accession>A0A8H7BQB5</accession>
<gene>
    <name evidence="2" type="ORF">EC973_000486</name>
</gene>
<name>A0A8H7BQB5_9FUNG</name>
<dbReference type="EMBL" id="JABAYA010000106">
    <property type="protein sequence ID" value="KAF7724993.1"/>
    <property type="molecule type" value="Genomic_DNA"/>
</dbReference>
<dbReference type="Proteomes" id="UP000605846">
    <property type="component" value="Unassembled WGS sequence"/>
</dbReference>
<protein>
    <submittedName>
        <fullName evidence="2">Uncharacterized protein</fullName>
    </submittedName>
</protein>
<evidence type="ECO:0000313" key="3">
    <source>
        <dbReference type="Proteomes" id="UP000605846"/>
    </source>
</evidence>